<protein>
    <submittedName>
        <fullName evidence="1">Uncharacterized protein</fullName>
    </submittedName>
</protein>
<dbReference type="Proteomes" id="UP000324222">
    <property type="component" value="Unassembled WGS sequence"/>
</dbReference>
<sequence length="77" mass="8472">MTSGGSIVQLRCPTDHSVKSECQGNDTDGVTVSLLDLHHSVQDLTSSRAKSEYNVFFTVPAIRKGKYKFKSPLDSQQ</sequence>
<name>A0A5B7FG96_PORTR</name>
<dbReference type="AlphaFoldDB" id="A0A5B7FG96"/>
<evidence type="ECO:0000313" key="1">
    <source>
        <dbReference type="EMBL" id="MPC45512.1"/>
    </source>
</evidence>
<accession>A0A5B7FG96</accession>
<proteinExistence type="predicted"/>
<reference evidence="1 2" key="1">
    <citation type="submission" date="2019-05" db="EMBL/GenBank/DDBJ databases">
        <title>Another draft genome of Portunus trituberculatus and its Hox gene families provides insights of decapod evolution.</title>
        <authorList>
            <person name="Jeong J.-H."/>
            <person name="Song I."/>
            <person name="Kim S."/>
            <person name="Choi T."/>
            <person name="Kim D."/>
            <person name="Ryu S."/>
            <person name="Kim W."/>
        </authorList>
    </citation>
    <scope>NUCLEOTIDE SEQUENCE [LARGE SCALE GENOMIC DNA]</scope>
    <source>
        <tissue evidence="1">Muscle</tissue>
    </source>
</reference>
<gene>
    <name evidence="1" type="ORF">E2C01_039212</name>
</gene>
<dbReference type="EMBL" id="VSRR010006763">
    <property type="protein sequence ID" value="MPC45512.1"/>
    <property type="molecule type" value="Genomic_DNA"/>
</dbReference>
<evidence type="ECO:0000313" key="2">
    <source>
        <dbReference type="Proteomes" id="UP000324222"/>
    </source>
</evidence>
<keyword evidence="2" id="KW-1185">Reference proteome</keyword>
<comment type="caution">
    <text evidence="1">The sequence shown here is derived from an EMBL/GenBank/DDBJ whole genome shotgun (WGS) entry which is preliminary data.</text>
</comment>
<organism evidence="1 2">
    <name type="scientific">Portunus trituberculatus</name>
    <name type="common">Swimming crab</name>
    <name type="synonym">Neptunus trituberculatus</name>
    <dbReference type="NCBI Taxonomy" id="210409"/>
    <lineage>
        <taxon>Eukaryota</taxon>
        <taxon>Metazoa</taxon>
        <taxon>Ecdysozoa</taxon>
        <taxon>Arthropoda</taxon>
        <taxon>Crustacea</taxon>
        <taxon>Multicrustacea</taxon>
        <taxon>Malacostraca</taxon>
        <taxon>Eumalacostraca</taxon>
        <taxon>Eucarida</taxon>
        <taxon>Decapoda</taxon>
        <taxon>Pleocyemata</taxon>
        <taxon>Brachyura</taxon>
        <taxon>Eubrachyura</taxon>
        <taxon>Portunoidea</taxon>
        <taxon>Portunidae</taxon>
        <taxon>Portuninae</taxon>
        <taxon>Portunus</taxon>
    </lineage>
</organism>